<sequence length="136" mass="15144">MKEGEYYVGFDRPDPEAIIRLTTSRPCLMAVQISTKGPVSSLNHAAVQANLDLSGTLEELAASHFSEASVFPEFSPIEDTLLSETLPRIETPEPIMDAHAMAEDLLTLEIQQHFCQPSDFPEYTPAEEEAILHRQM</sequence>
<organism evidence="1 2">
    <name type="scientific">Peronosclerospora sorghi</name>
    <dbReference type="NCBI Taxonomy" id="230839"/>
    <lineage>
        <taxon>Eukaryota</taxon>
        <taxon>Sar</taxon>
        <taxon>Stramenopiles</taxon>
        <taxon>Oomycota</taxon>
        <taxon>Peronosporomycetes</taxon>
        <taxon>Peronosporales</taxon>
        <taxon>Peronosporaceae</taxon>
        <taxon>Peronosclerospora</taxon>
    </lineage>
</organism>
<comment type="caution">
    <text evidence="1">The sequence shown here is derived from an EMBL/GenBank/DDBJ whole genome shotgun (WGS) entry which is preliminary data.</text>
</comment>
<proteinExistence type="predicted"/>
<protein>
    <submittedName>
        <fullName evidence="1">Uncharacterized protein</fullName>
    </submittedName>
</protein>
<dbReference type="Proteomes" id="UP001163321">
    <property type="component" value="Chromosome 8"/>
</dbReference>
<evidence type="ECO:0000313" key="1">
    <source>
        <dbReference type="EMBL" id="KAI9906780.1"/>
    </source>
</evidence>
<dbReference type="EMBL" id="CM047587">
    <property type="protein sequence ID" value="KAI9906780.1"/>
    <property type="molecule type" value="Genomic_DNA"/>
</dbReference>
<keyword evidence="2" id="KW-1185">Reference proteome</keyword>
<evidence type="ECO:0000313" key="2">
    <source>
        <dbReference type="Proteomes" id="UP001163321"/>
    </source>
</evidence>
<accession>A0ACC0VK81</accession>
<reference evidence="1 2" key="1">
    <citation type="journal article" date="2022" name="bioRxiv">
        <title>The genome of the oomycete Peronosclerospora sorghi, a cosmopolitan pathogen of maize and sorghum, is inflated with dispersed pseudogenes.</title>
        <authorList>
            <person name="Fletcher K."/>
            <person name="Martin F."/>
            <person name="Isakeit T."/>
            <person name="Cavanaugh K."/>
            <person name="Magill C."/>
            <person name="Michelmore R."/>
        </authorList>
    </citation>
    <scope>NUCLEOTIDE SEQUENCE [LARGE SCALE GENOMIC DNA]</scope>
    <source>
        <strain evidence="1">P6</strain>
    </source>
</reference>
<gene>
    <name evidence="1" type="ORF">PsorP6_003164</name>
</gene>
<name>A0ACC0VK81_9STRA</name>